<keyword evidence="5 6" id="KW-0408">Iron</keyword>
<evidence type="ECO:0000256" key="3">
    <source>
        <dbReference type="ARBA" id="ARBA00022723"/>
    </source>
</evidence>
<gene>
    <name evidence="8" type="ORF">D5F11_013335</name>
    <name evidence="7" type="ORF">J6TS1_01000</name>
</gene>
<keyword evidence="4" id="KW-0560">Oxidoreductase</keyword>
<evidence type="ECO:0000256" key="5">
    <source>
        <dbReference type="ARBA" id="ARBA00023004"/>
    </source>
</evidence>
<dbReference type="GO" id="GO:0016705">
    <property type="term" value="F:oxidoreductase activity, acting on paired donors, with incorporation or reduction of molecular oxygen"/>
    <property type="evidence" value="ECO:0007669"/>
    <property type="project" value="InterPro"/>
</dbReference>
<evidence type="ECO:0000256" key="4">
    <source>
        <dbReference type="ARBA" id="ARBA00023002"/>
    </source>
</evidence>
<dbReference type="EMBL" id="QYTW02000013">
    <property type="protein sequence ID" value="RST59113.1"/>
    <property type="molecule type" value="Genomic_DNA"/>
</dbReference>
<accession>A0A429X7C9</accession>
<dbReference type="PANTHER" id="PTHR24302:SF15">
    <property type="entry name" value="FATTY-ACID PEROXYGENASE"/>
    <property type="match status" value="1"/>
</dbReference>
<dbReference type="GO" id="GO:0005506">
    <property type="term" value="F:iron ion binding"/>
    <property type="evidence" value="ECO:0007669"/>
    <property type="project" value="InterPro"/>
</dbReference>
<dbReference type="InterPro" id="IPR036396">
    <property type="entry name" value="Cyt_P450_sf"/>
</dbReference>
<dbReference type="RefSeq" id="WP_120116849.1">
    <property type="nucleotide sequence ID" value="NZ_BORI01000003.1"/>
</dbReference>
<evidence type="ECO:0000256" key="6">
    <source>
        <dbReference type="PIRSR" id="PIRSR602401-1"/>
    </source>
</evidence>
<name>A0A429X7C9_SIMTE</name>
<keyword evidence="2 6" id="KW-0349">Heme</keyword>
<comment type="caution">
    <text evidence="8">The sequence shown here is derived from an EMBL/GenBank/DDBJ whole genome shotgun (WGS) entry which is preliminary data.</text>
</comment>
<dbReference type="Pfam" id="PF00067">
    <property type="entry name" value="p450"/>
    <property type="match status" value="1"/>
</dbReference>
<evidence type="ECO:0000256" key="1">
    <source>
        <dbReference type="ARBA" id="ARBA00010617"/>
    </source>
</evidence>
<dbReference type="EMBL" id="BORJ01000001">
    <property type="protein sequence ID" value="GIN94230.1"/>
    <property type="molecule type" value="Genomic_DNA"/>
</dbReference>
<dbReference type="Proteomes" id="UP000680670">
    <property type="component" value="Unassembled WGS sequence"/>
</dbReference>
<dbReference type="OrthoDB" id="9764248at2"/>
<proteinExistence type="inferred from homology"/>
<dbReference type="InterPro" id="IPR050705">
    <property type="entry name" value="Cytochrome_P450_3A"/>
</dbReference>
<feature type="binding site" description="axial binding residue" evidence="6">
    <location>
        <position position="366"/>
    </location>
    <ligand>
        <name>heme</name>
        <dbReference type="ChEBI" id="CHEBI:30413"/>
    </ligand>
    <ligandPart>
        <name>Fe</name>
        <dbReference type="ChEBI" id="CHEBI:18248"/>
    </ligandPart>
</feature>
<dbReference type="GO" id="GO:0004497">
    <property type="term" value="F:monooxygenase activity"/>
    <property type="evidence" value="ECO:0007669"/>
    <property type="project" value="InterPro"/>
</dbReference>
<protein>
    <submittedName>
        <fullName evidence="8">Cytochrome P450</fullName>
    </submittedName>
</protein>
<dbReference type="Proteomes" id="UP000287296">
    <property type="component" value="Unassembled WGS sequence"/>
</dbReference>
<evidence type="ECO:0000313" key="7">
    <source>
        <dbReference type="EMBL" id="GIN94230.1"/>
    </source>
</evidence>
<reference evidence="7 10" key="2">
    <citation type="submission" date="2021-03" db="EMBL/GenBank/DDBJ databases">
        <title>Antimicrobial resistance genes in bacteria isolated from Japanese honey, and their potential for conferring macrolide and lincosamide resistance in the American foulbrood pathogen Paenibacillus larvae.</title>
        <authorList>
            <person name="Okamoto M."/>
            <person name="Kumagai M."/>
            <person name="Kanamori H."/>
            <person name="Takamatsu D."/>
        </authorList>
    </citation>
    <scope>NUCLEOTIDE SEQUENCE [LARGE SCALE GENOMIC DNA]</scope>
    <source>
        <strain evidence="7 10">J6TS1</strain>
    </source>
</reference>
<dbReference type="PRINTS" id="PR00463">
    <property type="entry name" value="EP450I"/>
</dbReference>
<dbReference type="PANTHER" id="PTHR24302">
    <property type="entry name" value="CYTOCHROME P450 FAMILY 3"/>
    <property type="match status" value="1"/>
</dbReference>
<keyword evidence="3 6" id="KW-0479">Metal-binding</keyword>
<comment type="cofactor">
    <cofactor evidence="6">
        <name>heme</name>
        <dbReference type="ChEBI" id="CHEBI:30413"/>
    </cofactor>
</comment>
<evidence type="ECO:0000313" key="10">
    <source>
        <dbReference type="Proteomes" id="UP000680670"/>
    </source>
</evidence>
<dbReference type="AlphaFoldDB" id="A0A429X7C9"/>
<evidence type="ECO:0000313" key="9">
    <source>
        <dbReference type="Proteomes" id="UP000287296"/>
    </source>
</evidence>
<keyword evidence="10" id="KW-1185">Reference proteome</keyword>
<dbReference type="InterPro" id="IPR001128">
    <property type="entry name" value="Cyt_P450"/>
</dbReference>
<dbReference type="SUPFAM" id="SSF48264">
    <property type="entry name" value="Cytochrome P450"/>
    <property type="match status" value="1"/>
</dbReference>
<comment type="similarity">
    <text evidence="1">Belongs to the cytochrome P450 family.</text>
</comment>
<dbReference type="Gene3D" id="1.10.630.10">
    <property type="entry name" value="Cytochrome P450"/>
    <property type="match status" value="1"/>
</dbReference>
<evidence type="ECO:0000256" key="2">
    <source>
        <dbReference type="ARBA" id="ARBA00022617"/>
    </source>
</evidence>
<sequence>MSGLNQMPREEGLDHSVSLMREGYMYIPNRRRSFQSDIFETRLLGQKAICMGGKEAAELFYDNNKFKRSGAAPKRVRQTLFGEKGVQTLDGKAHFHRKEMFMSLMSEEGVQRFIEINRNEWEKAVESWLDKGEVVLYEEAKKILCKSACRWAGVPLSDEELGKRTDELSSLFESPATLGPKHWKGRNSRNQMEKQIGRLVEQVREGKLLPEEQSALHVISEHKDLEGRLLDSAVAAVEIINILRPIVAISIYINFTALALHQFPDQKEKLTSVDDEYVQMFIQEVRRFYPFFPFAAARVKEDFTWKDLTFEKETLTLLDLYGTNHDPELWENPDVFDPERFNGKTGDLKYSLIPQGGGDYNGGHRCPGEWITIEAMKVFVDFLINRISYEIPKQDLSYSLVSMPSIPNSEFKIESITWK</sequence>
<dbReference type="GO" id="GO:0020037">
    <property type="term" value="F:heme binding"/>
    <property type="evidence" value="ECO:0007669"/>
    <property type="project" value="InterPro"/>
</dbReference>
<dbReference type="CDD" id="cd11067">
    <property type="entry name" value="CYP152"/>
    <property type="match status" value="1"/>
</dbReference>
<dbReference type="InterPro" id="IPR002401">
    <property type="entry name" value="Cyt_P450_E_grp-I"/>
</dbReference>
<reference evidence="8 9" key="1">
    <citation type="submission" date="2018-12" db="EMBL/GenBank/DDBJ databases">
        <authorList>
            <person name="Sun L."/>
            <person name="Chen Z."/>
        </authorList>
    </citation>
    <scope>NUCLEOTIDE SEQUENCE [LARGE SCALE GENOMIC DNA]</scope>
    <source>
        <strain evidence="8 9">LMG 29736</strain>
    </source>
</reference>
<organism evidence="8 9">
    <name type="scientific">Siminovitchia terrae</name>
    <name type="common">Bacillus terrae</name>
    <dbReference type="NCBI Taxonomy" id="1914933"/>
    <lineage>
        <taxon>Bacteria</taxon>
        <taxon>Bacillati</taxon>
        <taxon>Bacillota</taxon>
        <taxon>Bacilli</taxon>
        <taxon>Bacillales</taxon>
        <taxon>Bacillaceae</taxon>
        <taxon>Siminovitchia</taxon>
    </lineage>
</organism>
<evidence type="ECO:0000313" key="8">
    <source>
        <dbReference type="EMBL" id="RST59113.1"/>
    </source>
</evidence>